<dbReference type="GO" id="GO:0005829">
    <property type="term" value="C:cytosol"/>
    <property type="evidence" value="ECO:0007669"/>
    <property type="project" value="TreeGrafter"/>
</dbReference>
<dbReference type="OrthoDB" id="9780518at2"/>
<evidence type="ECO:0000313" key="3">
    <source>
        <dbReference type="EMBL" id="RHW38473.1"/>
    </source>
</evidence>
<organism evidence="3 4">
    <name type="scientific">Ureibacillus yapensis</name>
    <dbReference type="NCBI Taxonomy" id="2304605"/>
    <lineage>
        <taxon>Bacteria</taxon>
        <taxon>Bacillati</taxon>
        <taxon>Bacillota</taxon>
        <taxon>Bacilli</taxon>
        <taxon>Bacillales</taxon>
        <taxon>Caryophanaceae</taxon>
        <taxon>Ureibacillus</taxon>
    </lineage>
</organism>
<dbReference type="Proteomes" id="UP000265692">
    <property type="component" value="Unassembled WGS sequence"/>
</dbReference>
<dbReference type="Pfam" id="PF00296">
    <property type="entry name" value="Bac_luciferase"/>
    <property type="match status" value="1"/>
</dbReference>
<dbReference type="Gene3D" id="3.20.20.30">
    <property type="entry name" value="Luciferase-like domain"/>
    <property type="match status" value="1"/>
</dbReference>
<dbReference type="InterPro" id="IPR011251">
    <property type="entry name" value="Luciferase-like_dom"/>
</dbReference>
<dbReference type="FunFam" id="3.20.20.30:FF:000002">
    <property type="entry name" value="LLM class flavin-dependent oxidoreductase"/>
    <property type="match status" value="1"/>
</dbReference>
<dbReference type="InterPro" id="IPR050766">
    <property type="entry name" value="Bact_Lucif_Oxidored"/>
</dbReference>
<reference evidence="3 4" key="1">
    <citation type="submission" date="2018-08" db="EMBL/GenBank/DDBJ databases">
        <title>Lysinibacillus sp. YLB-03 draft genome sequence.</title>
        <authorList>
            <person name="Yu L."/>
        </authorList>
    </citation>
    <scope>NUCLEOTIDE SEQUENCE [LARGE SCALE GENOMIC DNA]</scope>
    <source>
        <strain evidence="3 4">YLB-03</strain>
    </source>
</reference>
<dbReference type="InterPro" id="IPR019949">
    <property type="entry name" value="CmoO-like"/>
</dbReference>
<dbReference type="PANTHER" id="PTHR30137">
    <property type="entry name" value="LUCIFERASE-LIKE MONOOXYGENASE"/>
    <property type="match status" value="1"/>
</dbReference>
<dbReference type="InterPro" id="IPR036661">
    <property type="entry name" value="Luciferase-like_sf"/>
</dbReference>
<comment type="caution">
    <text evidence="3">The sequence shown here is derived from an EMBL/GenBank/DDBJ whole genome shotgun (WGS) entry which is preliminary data.</text>
</comment>
<evidence type="ECO:0000256" key="1">
    <source>
        <dbReference type="ARBA" id="ARBA00007789"/>
    </source>
</evidence>
<comment type="similarity">
    <text evidence="1">To bacterial alkanal monooxygenase alpha and beta chains.</text>
</comment>
<proteinExistence type="predicted"/>
<gene>
    <name evidence="3" type="ORF">D1B33_06230</name>
</gene>
<evidence type="ECO:0000313" key="4">
    <source>
        <dbReference type="Proteomes" id="UP000265692"/>
    </source>
</evidence>
<dbReference type="AlphaFoldDB" id="A0A396SBJ6"/>
<feature type="domain" description="Luciferase-like" evidence="2">
    <location>
        <begin position="35"/>
        <end position="309"/>
    </location>
</feature>
<dbReference type="EMBL" id="QWEI01000002">
    <property type="protein sequence ID" value="RHW38473.1"/>
    <property type="molecule type" value="Genomic_DNA"/>
</dbReference>
<dbReference type="GO" id="GO:0016705">
    <property type="term" value="F:oxidoreductase activity, acting on paired donors, with incorporation or reduction of molecular oxygen"/>
    <property type="evidence" value="ECO:0007669"/>
    <property type="project" value="InterPro"/>
</dbReference>
<protein>
    <submittedName>
        <fullName evidence="3">LLM class flavin-dependent oxidoreductase</fullName>
    </submittedName>
</protein>
<sequence length="345" mass="38541">MITHRIPIILIRDWKGESTLLPKLSVLDLAPVLEGGTPADSFQNSRELIQAAESYGYHRYWVAEHHNMQGIASSATAVLIGFLAAATTTIRVGSGGIMLPNHSPLVVAEQFGTLESMYPGRIDLGLGRAPGSDMLTARALRRDDRGAYEFDRLVDELMGYFENVERPVIAVPGKGMDIPVWLLGSSLYSAQLAGRLGLPYSFASHFAPDLLDDALNTYRRNFTPSNVLEQPYAMVAINAIVADSDEEAEFLASTLFQQFLGMIKGKRGKALPPRDMSEIWSEHEKKAVMQQLKYTFFGSSETVYGQLAEFMRHREMDELMVNSPIFDQKKRKKSFELLSKVWKDS</sequence>
<dbReference type="SUPFAM" id="SSF51679">
    <property type="entry name" value="Bacterial luciferase-like"/>
    <property type="match status" value="1"/>
</dbReference>
<accession>A0A396SBJ6</accession>
<evidence type="ECO:0000259" key="2">
    <source>
        <dbReference type="Pfam" id="PF00296"/>
    </source>
</evidence>
<name>A0A396SBJ6_9BACL</name>
<dbReference type="PANTHER" id="PTHR30137:SF6">
    <property type="entry name" value="LUCIFERASE-LIKE MONOOXYGENASE"/>
    <property type="match status" value="1"/>
</dbReference>
<dbReference type="NCBIfam" id="TIGR03558">
    <property type="entry name" value="oxido_grp_1"/>
    <property type="match status" value="1"/>
</dbReference>
<keyword evidence="4" id="KW-1185">Reference proteome</keyword>